<gene>
    <name evidence="3" type="ORF">CTA1_6320</name>
</gene>
<feature type="coiled-coil region" evidence="1">
    <location>
        <begin position="386"/>
        <end position="634"/>
    </location>
</feature>
<feature type="compositionally biased region" description="Polar residues" evidence="2">
    <location>
        <begin position="736"/>
        <end position="747"/>
    </location>
</feature>
<feature type="coiled-coil region" evidence="1">
    <location>
        <begin position="239"/>
        <end position="273"/>
    </location>
</feature>
<organism evidence="3 4">
    <name type="scientific">Colletotrichum tanaceti</name>
    <dbReference type="NCBI Taxonomy" id="1306861"/>
    <lineage>
        <taxon>Eukaryota</taxon>
        <taxon>Fungi</taxon>
        <taxon>Dikarya</taxon>
        <taxon>Ascomycota</taxon>
        <taxon>Pezizomycotina</taxon>
        <taxon>Sordariomycetes</taxon>
        <taxon>Hypocreomycetidae</taxon>
        <taxon>Glomerellales</taxon>
        <taxon>Glomerellaceae</taxon>
        <taxon>Colletotrichum</taxon>
        <taxon>Colletotrichum destructivum species complex</taxon>
    </lineage>
</organism>
<dbReference type="EMBL" id="PJEX01000408">
    <property type="protein sequence ID" value="TKW50349.1"/>
    <property type="molecule type" value="Genomic_DNA"/>
</dbReference>
<protein>
    <submittedName>
        <fullName evidence="3">Uncharacterized protein</fullName>
    </submittedName>
</protein>
<dbReference type="Proteomes" id="UP000310108">
    <property type="component" value="Unassembled WGS sequence"/>
</dbReference>
<accession>A0A4U6X659</accession>
<feature type="compositionally biased region" description="Basic and acidic residues" evidence="2">
    <location>
        <begin position="700"/>
        <end position="726"/>
    </location>
</feature>
<dbReference type="PANTHER" id="PTHR34707">
    <property type="entry name" value="VIMENTIN-TYPE INTERMEDIATE FILAMENT-ASSOCIATED COILED-COIL PROTEIN"/>
    <property type="match status" value="1"/>
</dbReference>
<proteinExistence type="predicted"/>
<feature type="region of interest" description="Disordered" evidence="2">
    <location>
        <begin position="692"/>
        <end position="766"/>
    </location>
</feature>
<comment type="caution">
    <text evidence="3">The sequence shown here is derived from an EMBL/GenBank/DDBJ whole genome shotgun (WGS) entry which is preliminary data.</text>
</comment>
<keyword evidence="4" id="KW-1185">Reference proteome</keyword>
<dbReference type="PANTHER" id="PTHR34707:SF1">
    <property type="entry name" value="VIMENTIN-TYPE INTERMEDIATE FILAMENT-ASSOCIATED COILED-COIL PROTEIN"/>
    <property type="match status" value="1"/>
</dbReference>
<evidence type="ECO:0000256" key="1">
    <source>
        <dbReference type="SAM" id="Coils"/>
    </source>
</evidence>
<sequence>MVVVECREHRGWSRRRIRTRCDALVFSVSQLTISSSSDSPLSLSLSLSLTDNPESSETYMTEAIFQSLNSTLASYFGQPDNNHNINIINNNMATTQSQPAGHPHNHMDNHINDDSADIAGESDVLANEMSGLTITDRNRPRRLPRPDLTHYPSDRPFSPRGLSPTGSVRSAYTTRRRVSRTSWSAGGGGGFSSAYRSEVSKELTSQAEGEFFALTELMASMSRRSLSLREVWSKIIAEREAAYAEMDRMCERYEELTEVIEQKEKEHSHHNHDQEERKQEMVKVRFELTAAINSASEFKLKLAERDTECRSLRHEVAETKDSLTYVRKEHEELKKTSEQMRLTLVATEAARADLDDKYGRLRGEREALDLKYTDLQSRHEEVNTHLESTNKELVQYRQTNALLKKEKHELLHKSGELEDGLRKWEHRHDEIRRKYKELEELHEKRKHEVKELHETVTRVRAEKEEAVTRIRHDKEELEQHIERLKREMEDEHARCEDAEDRCAKWKLRWEHAEREVVSVREEVSRVEMTLAELRETVSRKTEELRVLVIEKKRLQEEGERAAGRADDNHRQLLLAQETLSHAESLLKKTQEEVHAKTERIERLELDHGLARGQVEKLEAEVHGHQSAAAALRIEVEDLGGQCGVLRDRCQDWERKYEDAYESITEIEEGSSSYEFEIAAMRTMLREAREQKETAISARNGADRERDEATARYEEKCRELERLEERMSAQMHEMSQRAGSKTVTTTRSYKAGSHRVTSGASSPSDDC</sequence>
<evidence type="ECO:0000256" key="2">
    <source>
        <dbReference type="SAM" id="MobiDB-lite"/>
    </source>
</evidence>
<name>A0A4U6X659_9PEZI</name>
<reference evidence="3 4" key="1">
    <citation type="journal article" date="2019" name="PLoS ONE">
        <title>Comparative genome analysis indicates high evolutionary potential of pathogenicity genes in Colletotrichum tanaceti.</title>
        <authorList>
            <person name="Lelwala R.V."/>
            <person name="Korhonen P.K."/>
            <person name="Young N.D."/>
            <person name="Scott J.B."/>
            <person name="Ades P.A."/>
            <person name="Gasser R.B."/>
            <person name="Taylor P.W.J."/>
        </authorList>
    </citation>
    <scope>NUCLEOTIDE SEQUENCE [LARGE SCALE GENOMIC DNA]</scope>
    <source>
        <strain evidence="3">BRIP57314</strain>
    </source>
</reference>
<feature type="region of interest" description="Disordered" evidence="2">
    <location>
        <begin position="135"/>
        <end position="174"/>
    </location>
</feature>
<evidence type="ECO:0000313" key="4">
    <source>
        <dbReference type="Proteomes" id="UP000310108"/>
    </source>
</evidence>
<keyword evidence="1" id="KW-0175">Coiled coil</keyword>
<feature type="compositionally biased region" description="Polar residues" evidence="2">
    <location>
        <begin position="754"/>
        <end position="766"/>
    </location>
</feature>
<dbReference type="Gene3D" id="1.10.287.1490">
    <property type="match status" value="2"/>
</dbReference>
<dbReference type="OrthoDB" id="3557318at2759"/>
<dbReference type="GO" id="GO:0045098">
    <property type="term" value="C:type III intermediate filament"/>
    <property type="evidence" value="ECO:0007669"/>
    <property type="project" value="TreeGrafter"/>
</dbReference>
<dbReference type="AlphaFoldDB" id="A0A4U6X659"/>
<evidence type="ECO:0000313" key="3">
    <source>
        <dbReference type="EMBL" id="TKW50349.1"/>
    </source>
</evidence>